<accession>A0A158E115</accession>
<dbReference type="GO" id="GO:0000271">
    <property type="term" value="P:polysaccharide biosynthetic process"/>
    <property type="evidence" value="ECO:0007669"/>
    <property type="project" value="InterPro"/>
</dbReference>
<dbReference type="AlphaFoldDB" id="A0A158E115"/>
<name>A0A158E115_9BURK</name>
<feature type="domain" description="GtrA/DPMS transmembrane" evidence="6">
    <location>
        <begin position="17"/>
        <end position="138"/>
    </location>
</feature>
<evidence type="ECO:0000313" key="7">
    <source>
        <dbReference type="EMBL" id="SAL00552.1"/>
    </source>
</evidence>
<evidence type="ECO:0000256" key="1">
    <source>
        <dbReference type="ARBA" id="ARBA00004141"/>
    </source>
</evidence>
<keyword evidence="2 5" id="KW-0812">Transmembrane</keyword>
<feature type="transmembrane region" description="Helical" evidence="5">
    <location>
        <begin position="41"/>
        <end position="63"/>
    </location>
</feature>
<dbReference type="GO" id="GO:0016020">
    <property type="term" value="C:membrane"/>
    <property type="evidence" value="ECO:0007669"/>
    <property type="project" value="UniProtKB-SubCell"/>
</dbReference>
<evidence type="ECO:0000256" key="4">
    <source>
        <dbReference type="ARBA" id="ARBA00023136"/>
    </source>
</evidence>
<organism evidence="7 8">
    <name type="scientific">Caballeronia calidae</name>
    <dbReference type="NCBI Taxonomy" id="1777139"/>
    <lineage>
        <taxon>Bacteria</taxon>
        <taxon>Pseudomonadati</taxon>
        <taxon>Pseudomonadota</taxon>
        <taxon>Betaproteobacteria</taxon>
        <taxon>Burkholderiales</taxon>
        <taxon>Burkholderiaceae</taxon>
        <taxon>Caballeronia</taxon>
    </lineage>
</organism>
<dbReference type="NCBIfam" id="NF037976">
    <property type="entry name" value="gtrA_1"/>
    <property type="match status" value="1"/>
</dbReference>
<comment type="subcellular location">
    <subcellularLocation>
        <location evidence="1">Membrane</location>
        <topology evidence="1">Multi-pass membrane protein</topology>
    </subcellularLocation>
</comment>
<keyword evidence="3 5" id="KW-1133">Transmembrane helix</keyword>
<reference evidence="7" key="1">
    <citation type="submission" date="2016-01" db="EMBL/GenBank/DDBJ databases">
        <authorList>
            <person name="Peeters C."/>
        </authorList>
    </citation>
    <scope>NUCLEOTIDE SEQUENCE</scope>
    <source>
        <strain evidence="7">LMG 29321</strain>
    </source>
</reference>
<dbReference type="Pfam" id="PF04138">
    <property type="entry name" value="GtrA_DPMS_TM"/>
    <property type="match status" value="1"/>
</dbReference>
<dbReference type="Proteomes" id="UP000071859">
    <property type="component" value="Unassembled WGS sequence"/>
</dbReference>
<feature type="transmembrane region" description="Helical" evidence="5">
    <location>
        <begin position="83"/>
        <end position="107"/>
    </location>
</feature>
<feature type="transmembrane region" description="Helical" evidence="5">
    <location>
        <begin position="113"/>
        <end position="132"/>
    </location>
</feature>
<evidence type="ECO:0000259" key="6">
    <source>
        <dbReference type="Pfam" id="PF04138"/>
    </source>
</evidence>
<evidence type="ECO:0000256" key="3">
    <source>
        <dbReference type="ARBA" id="ARBA00022989"/>
    </source>
</evidence>
<gene>
    <name evidence="7" type="ORF">AWB78_05969</name>
</gene>
<keyword evidence="8" id="KW-1185">Reference proteome</keyword>
<dbReference type="EMBL" id="FCOX02000042">
    <property type="protein sequence ID" value="SAL00552.1"/>
    <property type="molecule type" value="Genomic_DNA"/>
</dbReference>
<evidence type="ECO:0000313" key="8">
    <source>
        <dbReference type="Proteomes" id="UP000071859"/>
    </source>
</evidence>
<sequence>MSSNRLGPRYMQLALFYTFFAAIATLANIGAQDLTTRIYHGPWHIMLSVFIGTGVGLVVKYVLDKKWIFRFKAENARHDATMFTLYVTMGLVTTAIFWGVEFGFDYIFKTTEARYIGACIGLAIGYVIKYRLDKRYVFRSFT</sequence>
<comment type="caution">
    <text evidence="7">The sequence shown here is derived from an EMBL/GenBank/DDBJ whole genome shotgun (WGS) entry which is preliminary data.</text>
</comment>
<keyword evidence="4 5" id="KW-0472">Membrane</keyword>
<protein>
    <submittedName>
        <fullName evidence="7">GtrA-like protein</fullName>
    </submittedName>
</protein>
<evidence type="ECO:0000256" key="2">
    <source>
        <dbReference type="ARBA" id="ARBA00022692"/>
    </source>
</evidence>
<evidence type="ECO:0000256" key="5">
    <source>
        <dbReference type="SAM" id="Phobius"/>
    </source>
</evidence>
<dbReference type="InterPro" id="IPR007267">
    <property type="entry name" value="GtrA_DPMS_TM"/>
</dbReference>
<proteinExistence type="predicted"/>